<comment type="similarity">
    <text evidence="1">Belongs to the polyphosphate kinase 2 (PPK2) family. Class I subfamily.</text>
</comment>
<dbReference type="PANTHER" id="PTHR34383:SF3">
    <property type="entry name" value="POLYPHOSPHATE:AMP PHOSPHOTRANSFERASE"/>
    <property type="match status" value="1"/>
</dbReference>
<evidence type="ECO:0000256" key="2">
    <source>
        <dbReference type="ARBA" id="ARBA00022679"/>
    </source>
</evidence>
<dbReference type="EMBL" id="SOCA01000001">
    <property type="protein sequence ID" value="TDU81671.1"/>
    <property type="molecule type" value="Genomic_DNA"/>
</dbReference>
<dbReference type="Pfam" id="PF03976">
    <property type="entry name" value="PPK2"/>
    <property type="match status" value="1"/>
</dbReference>
<dbReference type="OrthoDB" id="9775224at2"/>
<dbReference type="InterPro" id="IPR016898">
    <property type="entry name" value="Polyphosphate_phosphotransfera"/>
</dbReference>
<feature type="domain" description="Polyphosphate kinase-2-related" evidence="5">
    <location>
        <begin position="33"/>
        <end position="271"/>
    </location>
</feature>
<dbReference type="Proteomes" id="UP000295662">
    <property type="component" value="Unassembled WGS sequence"/>
</dbReference>
<dbReference type="InterPro" id="IPR022488">
    <property type="entry name" value="PPK2-related"/>
</dbReference>
<dbReference type="NCBIfam" id="TIGR03709">
    <property type="entry name" value="PPK2_rel_1"/>
    <property type="match status" value="1"/>
</dbReference>
<name>A0A4R7SRC5_9BACT</name>
<evidence type="ECO:0000259" key="5">
    <source>
        <dbReference type="Pfam" id="PF03976"/>
    </source>
</evidence>
<dbReference type="PANTHER" id="PTHR34383">
    <property type="entry name" value="POLYPHOSPHATE:AMP PHOSPHOTRANSFERASE-RELATED"/>
    <property type="match status" value="1"/>
</dbReference>
<evidence type="ECO:0000313" key="7">
    <source>
        <dbReference type="Proteomes" id="UP000295662"/>
    </source>
</evidence>
<accession>A0A4R7SRC5</accession>
<organism evidence="6 7">
    <name type="scientific">Prosthecobacter fusiformis</name>
    <dbReference type="NCBI Taxonomy" id="48464"/>
    <lineage>
        <taxon>Bacteria</taxon>
        <taxon>Pseudomonadati</taxon>
        <taxon>Verrucomicrobiota</taxon>
        <taxon>Verrucomicrobiia</taxon>
        <taxon>Verrucomicrobiales</taxon>
        <taxon>Verrucomicrobiaceae</taxon>
        <taxon>Prosthecobacter</taxon>
    </lineage>
</organism>
<evidence type="ECO:0000256" key="4">
    <source>
        <dbReference type="SAM" id="Coils"/>
    </source>
</evidence>
<dbReference type="SUPFAM" id="SSF52540">
    <property type="entry name" value="P-loop containing nucleoside triphosphate hydrolases"/>
    <property type="match status" value="1"/>
</dbReference>
<dbReference type="Gene3D" id="3.40.50.300">
    <property type="entry name" value="P-loop containing nucleotide triphosphate hydrolases"/>
    <property type="match status" value="1"/>
</dbReference>
<reference evidence="6 7" key="1">
    <citation type="submission" date="2019-03" db="EMBL/GenBank/DDBJ databases">
        <title>Genomic Encyclopedia of Archaeal and Bacterial Type Strains, Phase II (KMG-II): from individual species to whole genera.</title>
        <authorList>
            <person name="Goeker M."/>
        </authorList>
    </citation>
    <scope>NUCLEOTIDE SEQUENCE [LARGE SCALE GENOMIC DNA]</scope>
    <source>
        <strain evidence="6 7">ATCC 25309</strain>
    </source>
</reference>
<evidence type="ECO:0000313" key="6">
    <source>
        <dbReference type="EMBL" id="TDU81671.1"/>
    </source>
</evidence>
<feature type="coiled-coil region" evidence="4">
    <location>
        <begin position="34"/>
        <end position="61"/>
    </location>
</feature>
<keyword evidence="4" id="KW-0175">Coiled coil</keyword>
<dbReference type="GO" id="GO:0006797">
    <property type="term" value="P:polyphosphate metabolic process"/>
    <property type="evidence" value="ECO:0007669"/>
    <property type="project" value="InterPro"/>
</dbReference>
<comment type="caution">
    <text evidence="6">The sequence shown here is derived from an EMBL/GenBank/DDBJ whole genome shotgun (WGS) entry which is preliminary data.</text>
</comment>
<proteinExistence type="inferred from homology"/>
<dbReference type="GO" id="GO:0008976">
    <property type="term" value="F:polyphosphate kinase activity"/>
    <property type="evidence" value="ECO:0007669"/>
    <property type="project" value="InterPro"/>
</dbReference>
<dbReference type="RefSeq" id="WP_133793603.1">
    <property type="nucleotide sequence ID" value="NZ_SOCA01000001.1"/>
</dbReference>
<dbReference type="InterPro" id="IPR022300">
    <property type="entry name" value="PPK2-rel_1"/>
</dbReference>
<protein>
    <submittedName>
        <fullName evidence="6">PPK2 family polyphosphate:nucleotide phosphotransferase</fullName>
    </submittedName>
</protein>
<evidence type="ECO:0000256" key="1">
    <source>
        <dbReference type="ARBA" id="ARBA00009924"/>
    </source>
</evidence>
<sequence>MKLKLDLHDFRVPDGKPFRISKAKTKVKSLYSDNAHYETLIAQFREEIDDLQQKMYAQDRQGLLLIFQAMDAAGKDSTIKHVMSGVNTQGVEVHSFKRPTSAELDHDFLWRTSRVLPQRGRIGIFNRSYYEEVLCCRVHPEIVTEIQRLPEKTTRNLDKLFADRLKDIRNLEAYCHRNGIRIVKFFLNVSKDEQKKRFLSRIDTPSKNWKFEEGDVKERGFWKEYMHAYEDAIQSTGTEECPWYVVPADDKKNMRLIVSAAILHEMQGMKLKYPELPPEQKAQLEVAKKLLLEEPAN</sequence>
<keyword evidence="2 6" id="KW-0808">Transferase</keyword>
<dbReference type="PIRSF" id="PIRSF028756">
    <property type="entry name" value="PPK2_prd"/>
    <property type="match status" value="1"/>
</dbReference>
<evidence type="ECO:0000256" key="3">
    <source>
        <dbReference type="ARBA" id="ARBA00022777"/>
    </source>
</evidence>
<gene>
    <name evidence="6" type="ORF">EI77_00981</name>
</gene>
<dbReference type="AlphaFoldDB" id="A0A4R7SRC5"/>
<keyword evidence="7" id="KW-1185">Reference proteome</keyword>
<dbReference type="InterPro" id="IPR027417">
    <property type="entry name" value="P-loop_NTPase"/>
</dbReference>
<keyword evidence="3" id="KW-0418">Kinase</keyword>